<comment type="caution">
    <text evidence="1">The sequence shown here is derived from an EMBL/GenBank/DDBJ whole genome shotgun (WGS) entry which is preliminary data.</text>
</comment>
<dbReference type="RefSeq" id="WP_307283984.1">
    <property type="nucleotide sequence ID" value="NZ_JAUSVX010000022.1"/>
</dbReference>
<organism evidence="1 2">
    <name type="scientific">Labrys wisconsinensis</name>
    <dbReference type="NCBI Taxonomy" id="425677"/>
    <lineage>
        <taxon>Bacteria</taxon>
        <taxon>Pseudomonadati</taxon>
        <taxon>Pseudomonadota</taxon>
        <taxon>Alphaproteobacteria</taxon>
        <taxon>Hyphomicrobiales</taxon>
        <taxon>Xanthobacteraceae</taxon>
        <taxon>Labrys</taxon>
    </lineage>
</organism>
<evidence type="ECO:0000313" key="1">
    <source>
        <dbReference type="EMBL" id="MDQ0474411.1"/>
    </source>
</evidence>
<keyword evidence="2" id="KW-1185">Reference proteome</keyword>
<accession>A0ABU0JJE7</accession>
<evidence type="ECO:0000313" key="2">
    <source>
        <dbReference type="Proteomes" id="UP001242480"/>
    </source>
</evidence>
<protein>
    <submittedName>
        <fullName evidence="1">Uncharacterized protein</fullName>
    </submittedName>
</protein>
<sequence length="50" mass="5189">MTFDSSASDADLQRLKETVDRHRPVLDILSNPVPVAPAAARAAGVESAAA</sequence>
<dbReference type="Proteomes" id="UP001242480">
    <property type="component" value="Unassembled WGS sequence"/>
</dbReference>
<dbReference type="EMBL" id="JAUSVX010000022">
    <property type="protein sequence ID" value="MDQ0474411.1"/>
    <property type="molecule type" value="Genomic_DNA"/>
</dbReference>
<proteinExistence type="predicted"/>
<gene>
    <name evidence="1" type="ORF">QO011_007451</name>
</gene>
<reference evidence="1 2" key="1">
    <citation type="submission" date="2023-07" db="EMBL/GenBank/DDBJ databases">
        <title>Genomic Encyclopedia of Type Strains, Phase IV (KMG-IV): sequencing the most valuable type-strain genomes for metagenomic binning, comparative biology and taxonomic classification.</title>
        <authorList>
            <person name="Goeker M."/>
        </authorList>
    </citation>
    <scope>NUCLEOTIDE SEQUENCE [LARGE SCALE GENOMIC DNA]</scope>
    <source>
        <strain evidence="1 2">DSM 19619</strain>
    </source>
</reference>
<name>A0ABU0JJE7_9HYPH</name>